<sequence>MDFHITPHLIISYTLPTHNTLKHAYKMFHND</sequence>
<reference evidence="1" key="1">
    <citation type="submission" date="2014-11" db="EMBL/GenBank/DDBJ databases">
        <authorList>
            <person name="Amaro Gonzalez C."/>
        </authorList>
    </citation>
    <scope>NUCLEOTIDE SEQUENCE</scope>
</reference>
<accession>A0A0E9PDP1</accession>
<dbReference type="EMBL" id="GBXM01106387">
    <property type="protein sequence ID" value="JAH02190.1"/>
    <property type="molecule type" value="Transcribed_RNA"/>
</dbReference>
<protein>
    <submittedName>
        <fullName evidence="1">Uncharacterized protein</fullName>
    </submittedName>
</protein>
<name>A0A0E9PDP1_ANGAN</name>
<evidence type="ECO:0000313" key="1">
    <source>
        <dbReference type="EMBL" id="JAH02190.1"/>
    </source>
</evidence>
<dbReference type="AlphaFoldDB" id="A0A0E9PDP1"/>
<reference evidence="1" key="2">
    <citation type="journal article" date="2015" name="Fish Shellfish Immunol.">
        <title>Early steps in the European eel (Anguilla anguilla)-Vibrio vulnificus interaction in the gills: Role of the RtxA13 toxin.</title>
        <authorList>
            <person name="Callol A."/>
            <person name="Pajuelo D."/>
            <person name="Ebbesson L."/>
            <person name="Teles M."/>
            <person name="MacKenzie S."/>
            <person name="Amaro C."/>
        </authorList>
    </citation>
    <scope>NUCLEOTIDE SEQUENCE</scope>
</reference>
<organism evidence="1">
    <name type="scientific">Anguilla anguilla</name>
    <name type="common">European freshwater eel</name>
    <name type="synonym">Muraena anguilla</name>
    <dbReference type="NCBI Taxonomy" id="7936"/>
    <lineage>
        <taxon>Eukaryota</taxon>
        <taxon>Metazoa</taxon>
        <taxon>Chordata</taxon>
        <taxon>Craniata</taxon>
        <taxon>Vertebrata</taxon>
        <taxon>Euteleostomi</taxon>
        <taxon>Actinopterygii</taxon>
        <taxon>Neopterygii</taxon>
        <taxon>Teleostei</taxon>
        <taxon>Anguilliformes</taxon>
        <taxon>Anguillidae</taxon>
        <taxon>Anguilla</taxon>
    </lineage>
</organism>
<proteinExistence type="predicted"/>